<feature type="transmembrane region" description="Helical" evidence="6">
    <location>
        <begin position="46"/>
        <end position="65"/>
    </location>
</feature>
<sequence>MKLCPDNHFEIPEAFALLGIAMFVMGLRTFARWSSVGIRNFAFDDYLMLFAGCVYGLDTAAAYMAETQFLGLANNNMNEAYRRGLRPQGLEWALRVHGSKTQLVGWNLYVLVLWSLKLCMAVFYSRLTEGLFLNVRINIAYGAIGVTYVATVLSLLFGCYPLRKNWQIYPNPGNHCQPAISKVNLYVTVVLNVITDMYLLSIPLPLLWSLSNLTRRRKLLLIVMFSGGIFIMIAGILRCALILSNELIGPSSAATWALREIFVAVIVGNVPMIYPLFLRTFNKLHGDSEERIMPSAEKPPSISVTKEFSQEDSVVAELELGRGFYGGAAPRVPR</sequence>
<evidence type="ECO:0000259" key="7">
    <source>
        <dbReference type="Pfam" id="PF20684"/>
    </source>
</evidence>
<accession>A0A5J5EHP9</accession>
<evidence type="ECO:0000256" key="4">
    <source>
        <dbReference type="ARBA" id="ARBA00023136"/>
    </source>
</evidence>
<proteinExistence type="inferred from homology"/>
<dbReference type="PANTHER" id="PTHR33048">
    <property type="entry name" value="PTH11-LIKE INTEGRAL MEMBRANE PROTEIN (AFU_ORTHOLOGUE AFUA_5G11245)"/>
    <property type="match status" value="1"/>
</dbReference>
<keyword evidence="4 6" id="KW-0472">Membrane</keyword>
<dbReference type="InParanoid" id="A0A5J5EHP9"/>
<dbReference type="AlphaFoldDB" id="A0A5J5EHP9"/>
<evidence type="ECO:0000256" key="5">
    <source>
        <dbReference type="ARBA" id="ARBA00038359"/>
    </source>
</evidence>
<evidence type="ECO:0000256" key="1">
    <source>
        <dbReference type="ARBA" id="ARBA00004141"/>
    </source>
</evidence>
<keyword evidence="2 6" id="KW-0812">Transmembrane</keyword>
<gene>
    <name evidence="8" type="ORF">FN846DRAFT_900823</name>
</gene>
<feature type="transmembrane region" description="Helical" evidence="6">
    <location>
        <begin position="183"/>
        <end position="207"/>
    </location>
</feature>
<protein>
    <recommendedName>
        <fullName evidence="7">Rhodopsin domain-containing protein</fullName>
    </recommendedName>
</protein>
<dbReference type="Pfam" id="PF20684">
    <property type="entry name" value="Fung_rhodopsin"/>
    <property type="match status" value="1"/>
</dbReference>
<evidence type="ECO:0000256" key="6">
    <source>
        <dbReference type="SAM" id="Phobius"/>
    </source>
</evidence>
<dbReference type="Proteomes" id="UP000326924">
    <property type="component" value="Unassembled WGS sequence"/>
</dbReference>
<evidence type="ECO:0000313" key="8">
    <source>
        <dbReference type="EMBL" id="KAA8894764.1"/>
    </source>
</evidence>
<reference evidence="8 9" key="1">
    <citation type="submission" date="2019-09" db="EMBL/GenBank/DDBJ databases">
        <title>Draft genome of the ectomycorrhizal ascomycete Sphaerosporella brunnea.</title>
        <authorList>
            <consortium name="DOE Joint Genome Institute"/>
            <person name="Benucci G.M."/>
            <person name="Marozzi G."/>
            <person name="Antonielli L."/>
            <person name="Sanchez S."/>
            <person name="Marco P."/>
            <person name="Wang X."/>
            <person name="Falini L.B."/>
            <person name="Barry K."/>
            <person name="Haridas S."/>
            <person name="Lipzen A."/>
            <person name="Labutti K."/>
            <person name="Grigoriev I.V."/>
            <person name="Murat C."/>
            <person name="Martin F."/>
            <person name="Albertini E."/>
            <person name="Donnini D."/>
            <person name="Bonito G."/>
        </authorList>
    </citation>
    <scope>NUCLEOTIDE SEQUENCE [LARGE SCALE GENOMIC DNA]</scope>
    <source>
        <strain evidence="8 9">Sb_GMNB300</strain>
    </source>
</reference>
<evidence type="ECO:0000256" key="3">
    <source>
        <dbReference type="ARBA" id="ARBA00022989"/>
    </source>
</evidence>
<feature type="transmembrane region" description="Helical" evidence="6">
    <location>
        <begin position="256"/>
        <end position="277"/>
    </location>
</feature>
<comment type="similarity">
    <text evidence="5">Belongs to the SAT4 family.</text>
</comment>
<evidence type="ECO:0000313" key="9">
    <source>
        <dbReference type="Proteomes" id="UP000326924"/>
    </source>
</evidence>
<dbReference type="OrthoDB" id="2988756at2759"/>
<feature type="transmembrane region" description="Helical" evidence="6">
    <location>
        <begin position="106"/>
        <end position="127"/>
    </location>
</feature>
<evidence type="ECO:0000256" key="2">
    <source>
        <dbReference type="ARBA" id="ARBA00022692"/>
    </source>
</evidence>
<keyword evidence="3 6" id="KW-1133">Transmembrane helix</keyword>
<dbReference type="GO" id="GO:0016020">
    <property type="term" value="C:membrane"/>
    <property type="evidence" value="ECO:0007669"/>
    <property type="project" value="UniProtKB-SubCell"/>
</dbReference>
<feature type="transmembrane region" description="Helical" evidence="6">
    <location>
        <begin position="219"/>
        <end position="244"/>
    </location>
</feature>
<dbReference type="PANTHER" id="PTHR33048:SF2">
    <property type="entry name" value="SRPK"/>
    <property type="match status" value="1"/>
</dbReference>
<name>A0A5J5EHP9_9PEZI</name>
<organism evidence="8 9">
    <name type="scientific">Sphaerosporella brunnea</name>
    <dbReference type="NCBI Taxonomy" id="1250544"/>
    <lineage>
        <taxon>Eukaryota</taxon>
        <taxon>Fungi</taxon>
        <taxon>Dikarya</taxon>
        <taxon>Ascomycota</taxon>
        <taxon>Pezizomycotina</taxon>
        <taxon>Pezizomycetes</taxon>
        <taxon>Pezizales</taxon>
        <taxon>Pyronemataceae</taxon>
        <taxon>Sphaerosporella</taxon>
    </lineage>
</organism>
<comment type="subcellular location">
    <subcellularLocation>
        <location evidence="1">Membrane</location>
        <topology evidence="1">Multi-pass membrane protein</topology>
    </subcellularLocation>
</comment>
<feature type="domain" description="Rhodopsin" evidence="7">
    <location>
        <begin position="27"/>
        <end position="277"/>
    </location>
</feature>
<keyword evidence="9" id="KW-1185">Reference proteome</keyword>
<comment type="caution">
    <text evidence="8">The sequence shown here is derived from an EMBL/GenBank/DDBJ whole genome shotgun (WGS) entry which is preliminary data.</text>
</comment>
<dbReference type="InterPro" id="IPR052337">
    <property type="entry name" value="SAT4-like"/>
</dbReference>
<feature type="transmembrane region" description="Helical" evidence="6">
    <location>
        <begin position="15"/>
        <end position="34"/>
    </location>
</feature>
<dbReference type="InterPro" id="IPR049326">
    <property type="entry name" value="Rhodopsin_dom_fungi"/>
</dbReference>
<feature type="transmembrane region" description="Helical" evidence="6">
    <location>
        <begin position="139"/>
        <end position="163"/>
    </location>
</feature>
<dbReference type="EMBL" id="VXIS01000313">
    <property type="protein sequence ID" value="KAA8894764.1"/>
    <property type="molecule type" value="Genomic_DNA"/>
</dbReference>